<protein>
    <submittedName>
        <fullName evidence="1">Uncharacterized protein</fullName>
    </submittedName>
</protein>
<organism evidence="1 2">
    <name type="scientific">Parasponia andersonii</name>
    <name type="common">Sponia andersonii</name>
    <dbReference type="NCBI Taxonomy" id="3476"/>
    <lineage>
        <taxon>Eukaryota</taxon>
        <taxon>Viridiplantae</taxon>
        <taxon>Streptophyta</taxon>
        <taxon>Embryophyta</taxon>
        <taxon>Tracheophyta</taxon>
        <taxon>Spermatophyta</taxon>
        <taxon>Magnoliopsida</taxon>
        <taxon>eudicotyledons</taxon>
        <taxon>Gunneridae</taxon>
        <taxon>Pentapetalae</taxon>
        <taxon>rosids</taxon>
        <taxon>fabids</taxon>
        <taxon>Rosales</taxon>
        <taxon>Cannabaceae</taxon>
        <taxon>Parasponia</taxon>
    </lineage>
</organism>
<accession>A0A2P5A466</accession>
<reference evidence="2" key="1">
    <citation type="submission" date="2016-06" db="EMBL/GenBank/DDBJ databases">
        <title>Parallel loss of symbiosis genes in relatives of nitrogen-fixing non-legume Parasponia.</title>
        <authorList>
            <person name="Van Velzen R."/>
            <person name="Holmer R."/>
            <person name="Bu F."/>
            <person name="Rutten L."/>
            <person name="Van Zeijl A."/>
            <person name="Liu W."/>
            <person name="Santuari L."/>
            <person name="Cao Q."/>
            <person name="Sharma T."/>
            <person name="Shen D."/>
            <person name="Roswanjaya Y."/>
            <person name="Wardhani T."/>
            <person name="Kalhor M.S."/>
            <person name="Jansen J."/>
            <person name="Van den Hoogen J."/>
            <person name="Gungor B."/>
            <person name="Hartog M."/>
            <person name="Hontelez J."/>
            <person name="Verver J."/>
            <person name="Yang W.-C."/>
            <person name="Schijlen E."/>
            <person name="Repin R."/>
            <person name="Schilthuizen M."/>
            <person name="Schranz E."/>
            <person name="Heidstra R."/>
            <person name="Miyata K."/>
            <person name="Fedorova E."/>
            <person name="Kohlen W."/>
            <person name="Bisseling T."/>
            <person name="Smit S."/>
            <person name="Geurts R."/>
        </authorList>
    </citation>
    <scope>NUCLEOTIDE SEQUENCE [LARGE SCALE GENOMIC DNA]</scope>
    <source>
        <strain evidence="2">cv. WU1-14</strain>
    </source>
</reference>
<name>A0A2P5A466_PARAD</name>
<gene>
    <name evidence="1" type="ORF">PanWU01x14_370760</name>
</gene>
<evidence type="ECO:0000313" key="2">
    <source>
        <dbReference type="Proteomes" id="UP000237105"/>
    </source>
</evidence>
<evidence type="ECO:0000313" key="1">
    <source>
        <dbReference type="EMBL" id="PON31327.1"/>
    </source>
</evidence>
<sequence>MHECVKSYFLFAHRLQGVFKPREFEMRNCGLGLEFQGQGERIWASINGRRRFWLNGINIDKWLTEGSMGRGVDLERLDRVLKFAFCCLQMDEI</sequence>
<keyword evidence="2" id="KW-1185">Reference proteome</keyword>
<comment type="caution">
    <text evidence="1">The sequence shown here is derived from an EMBL/GenBank/DDBJ whole genome shotgun (WGS) entry which is preliminary data.</text>
</comment>
<dbReference type="Proteomes" id="UP000237105">
    <property type="component" value="Unassembled WGS sequence"/>
</dbReference>
<dbReference type="AlphaFoldDB" id="A0A2P5A466"/>
<proteinExistence type="predicted"/>
<dbReference type="EMBL" id="JXTB01001125">
    <property type="protein sequence ID" value="PON31327.1"/>
    <property type="molecule type" value="Genomic_DNA"/>
</dbReference>